<sequence>MGLVYHAKGTRCTLLLIAYRLLMLRLILIYLLKKCVKICSIFLMNASKQTQLKGGLTNAQYVIY</sequence>
<reference evidence="2 3" key="1">
    <citation type="journal article" date="2018" name="Sci. Rep.">
        <title>Genomic signatures of local adaptation to the degree of environmental predictability in rotifers.</title>
        <authorList>
            <person name="Franch-Gras L."/>
            <person name="Hahn C."/>
            <person name="Garcia-Roger E.M."/>
            <person name="Carmona M.J."/>
            <person name="Serra M."/>
            <person name="Gomez A."/>
        </authorList>
    </citation>
    <scope>NUCLEOTIDE SEQUENCE [LARGE SCALE GENOMIC DNA]</scope>
    <source>
        <strain evidence="2">HYR1</strain>
    </source>
</reference>
<comment type="caution">
    <text evidence="2">The sequence shown here is derived from an EMBL/GenBank/DDBJ whole genome shotgun (WGS) entry which is preliminary data.</text>
</comment>
<name>A0A3M7RVW0_BRAPC</name>
<feature type="transmembrane region" description="Helical" evidence="1">
    <location>
        <begin position="12"/>
        <end position="32"/>
    </location>
</feature>
<proteinExistence type="predicted"/>
<dbReference type="Proteomes" id="UP000276133">
    <property type="component" value="Unassembled WGS sequence"/>
</dbReference>
<accession>A0A3M7RVW0</accession>
<protein>
    <submittedName>
        <fullName evidence="2">Uncharacterized protein</fullName>
    </submittedName>
</protein>
<evidence type="ECO:0000313" key="2">
    <source>
        <dbReference type="EMBL" id="RNA27612.1"/>
    </source>
</evidence>
<dbReference type="AlphaFoldDB" id="A0A3M7RVW0"/>
<dbReference type="EMBL" id="REGN01002519">
    <property type="protein sequence ID" value="RNA27612.1"/>
    <property type="molecule type" value="Genomic_DNA"/>
</dbReference>
<evidence type="ECO:0000256" key="1">
    <source>
        <dbReference type="SAM" id="Phobius"/>
    </source>
</evidence>
<gene>
    <name evidence="2" type="ORF">BpHYR1_052972</name>
</gene>
<keyword evidence="1" id="KW-0472">Membrane</keyword>
<keyword evidence="3" id="KW-1185">Reference proteome</keyword>
<evidence type="ECO:0000313" key="3">
    <source>
        <dbReference type="Proteomes" id="UP000276133"/>
    </source>
</evidence>
<organism evidence="2 3">
    <name type="scientific">Brachionus plicatilis</name>
    <name type="common">Marine rotifer</name>
    <name type="synonym">Brachionus muelleri</name>
    <dbReference type="NCBI Taxonomy" id="10195"/>
    <lineage>
        <taxon>Eukaryota</taxon>
        <taxon>Metazoa</taxon>
        <taxon>Spiralia</taxon>
        <taxon>Gnathifera</taxon>
        <taxon>Rotifera</taxon>
        <taxon>Eurotatoria</taxon>
        <taxon>Monogononta</taxon>
        <taxon>Pseudotrocha</taxon>
        <taxon>Ploima</taxon>
        <taxon>Brachionidae</taxon>
        <taxon>Brachionus</taxon>
    </lineage>
</organism>
<keyword evidence="1" id="KW-0812">Transmembrane</keyword>
<keyword evidence="1" id="KW-1133">Transmembrane helix</keyword>